<protein>
    <submittedName>
        <fullName evidence="1">Uncharacterized protein</fullName>
    </submittedName>
</protein>
<reference evidence="1" key="1">
    <citation type="submission" date="2023-05" db="EMBL/GenBank/DDBJ databases">
        <title>Metabolic capabilities are highly conserved among human nasal-associated Corynebacterium species in pangenomic analyses.</title>
        <authorList>
            <person name="Tran T.H."/>
            <person name="Roberts A.Q."/>
            <person name="Escapa I.F."/>
            <person name="Gao W."/>
            <person name="Conlan S."/>
            <person name="Kong H."/>
            <person name="Segre J.A."/>
            <person name="Kelly M.S."/>
            <person name="Lemon K.P."/>
        </authorList>
    </citation>
    <scope>NUCLEOTIDE SEQUENCE</scope>
    <source>
        <strain evidence="1">KPL2654</strain>
    </source>
</reference>
<dbReference type="AlphaFoldDB" id="A0AAP4BSR3"/>
<accession>A0AAP4BSR3</accession>
<evidence type="ECO:0000313" key="1">
    <source>
        <dbReference type="EMBL" id="MDK4325715.1"/>
    </source>
</evidence>
<dbReference type="RefSeq" id="WP_239211654.1">
    <property type="nucleotide sequence ID" value="NZ_CP100361.1"/>
</dbReference>
<dbReference type="EMBL" id="JASNVP010000003">
    <property type="protein sequence ID" value="MDK4325715.1"/>
    <property type="molecule type" value="Genomic_DNA"/>
</dbReference>
<gene>
    <name evidence="1" type="ORF">QPX54_04190</name>
</gene>
<comment type="caution">
    <text evidence="1">The sequence shown here is derived from an EMBL/GenBank/DDBJ whole genome shotgun (WGS) entry which is preliminary data.</text>
</comment>
<evidence type="ECO:0000313" key="2">
    <source>
        <dbReference type="Proteomes" id="UP001226160"/>
    </source>
</evidence>
<organism evidence="1 2">
    <name type="scientific">Corynebacterium propinquum</name>
    <dbReference type="NCBI Taxonomy" id="43769"/>
    <lineage>
        <taxon>Bacteria</taxon>
        <taxon>Bacillati</taxon>
        <taxon>Actinomycetota</taxon>
        <taxon>Actinomycetes</taxon>
        <taxon>Mycobacteriales</taxon>
        <taxon>Corynebacteriaceae</taxon>
        <taxon>Corynebacterium</taxon>
    </lineage>
</organism>
<proteinExistence type="predicted"/>
<dbReference type="Proteomes" id="UP001226160">
    <property type="component" value="Unassembled WGS sequence"/>
</dbReference>
<name>A0AAP4BSR3_9CORY</name>
<sequence length="123" mass="13673">MSDRYKEMGLEMLPNKHYAAWSDEPRPGLAMVYRTRDKVIPVICDEERIFTCDNSPVDASYYDWDAGDKLQGLIIDCADNDLTVAQALAVVREKWGQPDIEIKVDDVNTAGPAIRAALGIDAA</sequence>